<gene>
    <name evidence="1" type="ORF">ISF6_1189</name>
</gene>
<dbReference type="AlphaFoldDB" id="A0A0K8NYH0"/>
<dbReference type="OrthoDB" id="5298153at2"/>
<accession>A0A0K8NYH0</accession>
<dbReference type="Pfam" id="PF14334">
    <property type="entry name" value="DUF4390"/>
    <property type="match status" value="1"/>
</dbReference>
<name>A0A0K8NYH0_PISS1</name>
<dbReference type="RefSeq" id="WP_157548775.1">
    <property type="nucleotide sequence ID" value="NZ_BBYR01000022.1"/>
</dbReference>
<sequence length="193" mass="21369">MLLLGLAATGLPPAAAQPAPPTPHAGTATAASAAALPTPEISQLEASRVEDGLLLGFAVNFELPRSVEDALHKGVPLYFVAEAELLRDRWYWRDKRVARAERTWRLAFQPLSRRYRVSFGGLNQNFDSLPDALAAIRRLPNWRIADAGTLEGTGHYVEFSYRLDTNLMPRPLQIGLGGQAEWTLRLEKTLRID</sequence>
<dbReference type="InterPro" id="IPR025500">
    <property type="entry name" value="DUF4390"/>
</dbReference>
<protein>
    <submittedName>
        <fullName evidence="1">Putative proline rich signal peptide protein</fullName>
    </submittedName>
</protein>
<reference evidence="1 2" key="2">
    <citation type="journal article" date="2016" name="Science">
        <title>A bacterium that degrades and assimilates poly(ethylene terephthalate).</title>
        <authorList>
            <person name="Yoshida S."/>
            <person name="Hiraga K."/>
            <person name="Takehana T."/>
            <person name="Taniguchi I."/>
            <person name="Yamaji H."/>
            <person name="Maeda Y."/>
            <person name="Toyohara K."/>
            <person name="Miyamoto K."/>
            <person name="Kimura Y."/>
            <person name="Oda K."/>
        </authorList>
    </citation>
    <scope>NUCLEOTIDE SEQUENCE [LARGE SCALE GENOMIC DNA]</scope>
    <source>
        <strain evidence="2">NBRC 110686 / TISTR 2288 / 201-F6</strain>
    </source>
</reference>
<evidence type="ECO:0000313" key="1">
    <source>
        <dbReference type="EMBL" id="GAP35418.1"/>
    </source>
</evidence>
<dbReference type="STRING" id="1547922.ISF6_1189"/>
<comment type="caution">
    <text evidence="1">The sequence shown here is derived from an EMBL/GenBank/DDBJ whole genome shotgun (WGS) entry which is preliminary data.</text>
</comment>
<organism evidence="1 2">
    <name type="scientific">Piscinibacter sakaiensis</name>
    <name type="common">Ideonella sakaiensis</name>
    <dbReference type="NCBI Taxonomy" id="1547922"/>
    <lineage>
        <taxon>Bacteria</taxon>
        <taxon>Pseudomonadati</taxon>
        <taxon>Pseudomonadota</taxon>
        <taxon>Betaproteobacteria</taxon>
        <taxon>Burkholderiales</taxon>
        <taxon>Sphaerotilaceae</taxon>
        <taxon>Piscinibacter</taxon>
    </lineage>
</organism>
<reference evidence="2" key="1">
    <citation type="submission" date="2015-07" db="EMBL/GenBank/DDBJ databases">
        <title>Discovery of a poly(ethylene terephthalate assimilation.</title>
        <authorList>
            <person name="Yoshida S."/>
            <person name="Hiraga K."/>
            <person name="Takehana T."/>
            <person name="Taniguchi I."/>
            <person name="Yamaji H."/>
            <person name="Maeda Y."/>
            <person name="Toyohara K."/>
            <person name="Miyamoto K."/>
            <person name="Kimura Y."/>
            <person name="Oda K."/>
        </authorList>
    </citation>
    <scope>NUCLEOTIDE SEQUENCE [LARGE SCALE GENOMIC DNA]</scope>
    <source>
        <strain evidence="2">NBRC 110686 / TISTR 2288 / 201-F6</strain>
    </source>
</reference>
<keyword evidence="2" id="KW-1185">Reference proteome</keyword>
<proteinExistence type="predicted"/>
<dbReference type="Proteomes" id="UP000037660">
    <property type="component" value="Unassembled WGS sequence"/>
</dbReference>
<dbReference type="EMBL" id="BBYR01000022">
    <property type="protein sequence ID" value="GAP35418.1"/>
    <property type="molecule type" value="Genomic_DNA"/>
</dbReference>
<evidence type="ECO:0000313" key="2">
    <source>
        <dbReference type="Proteomes" id="UP000037660"/>
    </source>
</evidence>